<dbReference type="InterPro" id="IPR032710">
    <property type="entry name" value="NTF2-like_dom_sf"/>
</dbReference>
<sequence length="166" mass="18787">MDVSPDVAARIIKKKAMYGRCIDTKEWDKLDQVMLPDAQLSFRNADGSPLTVGNTCLVFPSAGSFATFFKRFFAKAQTLHMFSLGELEQTGPDEVKAIWGMEDEIILRGSAGFVEIRGGGYYHEIWTRKDADWFLKSLNLYRTYTKTSLVAKILAALQKYLGFAFY</sequence>
<reference evidence="2" key="1">
    <citation type="journal article" date="2021" name="Nat. Commun.">
        <title>Genetic determinants of endophytism in the Arabidopsis root mycobiome.</title>
        <authorList>
            <person name="Mesny F."/>
            <person name="Miyauchi S."/>
            <person name="Thiergart T."/>
            <person name="Pickel B."/>
            <person name="Atanasova L."/>
            <person name="Karlsson M."/>
            <person name="Huettel B."/>
            <person name="Barry K.W."/>
            <person name="Haridas S."/>
            <person name="Chen C."/>
            <person name="Bauer D."/>
            <person name="Andreopoulos W."/>
            <person name="Pangilinan J."/>
            <person name="LaButti K."/>
            <person name="Riley R."/>
            <person name="Lipzen A."/>
            <person name="Clum A."/>
            <person name="Drula E."/>
            <person name="Henrissat B."/>
            <person name="Kohler A."/>
            <person name="Grigoriev I.V."/>
            <person name="Martin F.M."/>
            <person name="Hacquard S."/>
        </authorList>
    </citation>
    <scope>NUCLEOTIDE SEQUENCE</scope>
    <source>
        <strain evidence="2">MPI-CAGE-AT-0147</strain>
    </source>
</reference>
<dbReference type="InterPro" id="IPR037401">
    <property type="entry name" value="SnoaL-like"/>
</dbReference>
<name>A0A9P9ILC2_9HYPO</name>
<protein>
    <recommendedName>
        <fullName evidence="1">SnoaL-like domain-containing protein</fullName>
    </recommendedName>
</protein>
<dbReference type="Proteomes" id="UP000738349">
    <property type="component" value="Unassembled WGS sequence"/>
</dbReference>
<dbReference type="SUPFAM" id="SSF54427">
    <property type="entry name" value="NTF2-like"/>
    <property type="match status" value="1"/>
</dbReference>
<comment type="caution">
    <text evidence="2">The sequence shown here is derived from an EMBL/GenBank/DDBJ whole genome shotgun (WGS) entry which is preliminary data.</text>
</comment>
<proteinExistence type="predicted"/>
<dbReference type="Pfam" id="PF13577">
    <property type="entry name" value="SnoaL_4"/>
    <property type="match status" value="1"/>
</dbReference>
<gene>
    <name evidence="2" type="ORF">EDB81DRAFT_872367</name>
</gene>
<dbReference type="OrthoDB" id="4456362at2759"/>
<accession>A0A9P9ILC2</accession>
<dbReference type="EMBL" id="JAGMUV010000021">
    <property type="protein sequence ID" value="KAH7124636.1"/>
    <property type="molecule type" value="Genomic_DNA"/>
</dbReference>
<evidence type="ECO:0000313" key="3">
    <source>
        <dbReference type="Proteomes" id="UP000738349"/>
    </source>
</evidence>
<keyword evidence="3" id="KW-1185">Reference proteome</keyword>
<dbReference type="Gene3D" id="3.10.450.50">
    <property type="match status" value="1"/>
</dbReference>
<organism evidence="2 3">
    <name type="scientific">Dactylonectria macrodidyma</name>
    <dbReference type="NCBI Taxonomy" id="307937"/>
    <lineage>
        <taxon>Eukaryota</taxon>
        <taxon>Fungi</taxon>
        <taxon>Dikarya</taxon>
        <taxon>Ascomycota</taxon>
        <taxon>Pezizomycotina</taxon>
        <taxon>Sordariomycetes</taxon>
        <taxon>Hypocreomycetidae</taxon>
        <taxon>Hypocreales</taxon>
        <taxon>Nectriaceae</taxon>
        <taxon>Dactylonectria</taxon>
    </lineage>
</organism>
<dbReference type="AlphaFoldDB" id="A0A9P9ILC2"/>
<evidence type="ECO:0000313" key="2">
    <source>
        <dbReference type="EMBL" id="KAH7124636.1"/>
    </source>
</evidence>
<evidence type="ECO:0000259" key="1">
    <source>
        <dbReference type="Pfam" id="PF13577"/>
    </source>
</evidence>
<feature type="domain" description="SnoaL-like" evidence="1">
    <location>
        <begin position="11"/>
        <end position="138"/>
    </location>
</feature>